<feature type="region of interest" description="Disordered" evidence="2">
    <location>
        <begin position="8"/>
        <end position="45"/>
    </location>
</feature>
<evidence type="ECO:0000313" key="4">
    <source>
        <dbReference type="Proteomes" id="UP001476247"/>
    </source>
</evidence>
<proteinExistence type="predicted"/>
<evidence type="ECO:0000256" key="1">
    <source>
        <dbReference type="SAM" id="Coils"/>
    </source>
</evidence>
<evidence type="ECO:0000313" key="3">
    <source>
        <dbReference type="EMBL" id="GAA5797739.1"/>
    </source>
</evidence>
<protein>
    <submittedName>
        <fullName evidence="3">Uncharacterized protein</fullName>
    </submittedName>
</protein>
<keyword evidence="4" id="KW-1185">Reference proteome</keyword>
<feature type="coiled-coil region" evidence="1">
    <location>
        <begin position="611"/>
        <end position="638"/>
    </location>
</feature>
<feature type="region of interest" description="Disordered" evidence="2">
    <location>
        <begin position="394"/>
        <end position="415"/>
    </location>
</feature>
<dbReference type="EMBL" id="BAABUJ010000008">
    <property type="protein sequence ID" value="GAA5797739.1"/>
    <property type="molecule type" value="Genomic_DNA"/>
</dbReference>
<keyword evidence="1" id="KW-0175">Coiled coil</keyword>
<gene>
    <name evidence="3" type="ORF">HPULCUR_003133</name>
</gene>
<feature type="coiled-coil region" evidence="1">
    <location>
        <begin position="74"/>
        <end position="108"/>
    </location>
</feature>
<dbReference type="Proteomes" id="UP001476247">
    <property type="component" value="Unassembled WGS sequence"/>
</dbReference>
<feature type="coiled-coil region" evidence="1">
    <location>
        <begin position="415"/>
        <end position="495"/>
    </location>
</feature>
<accession>A0ABP9XSH7</accession>
<name>A0ABP9XSH7_9FUNG</name>
<sequence>MIEIDILKASTHHTKPLPPSNYNNDDTDISEPDTALNTPTGSLTDSLPRRYSYTCFKNYPQRKPSFTPKSTDFDSQHQTTIDILEKRIQALEEDINQHVKREADLQSQVFLLTEQQQGVQYKSTLSRISKQIDQFLINHEEGIKSSKSSGYWTQDWSGNEISQLYGYQDLPKESEPADITSSTQTNIPILLIYRLKTIMENFTLKDHKDPTVQSFSNQVYGTLDSWQVFYHKKLMLEKKNKIHEQTRITRLLQALQKTILKNKLMKQDYSILIKKYISDIDQLVHQISLNPSLDQKQQQQTEPVVQKRKELQLVEQEDNNTNSTKFIRNVLESQIRTLEKDLSKCQDERDEYESTLEMVRREMETMLEELEDTRQQRLRYKTQASRLRAGLEAIQKRHQSDESESSNDESEDEGKEAIRLMYNEAERQAIDLDRECKRQALTLSGIRQELKTSQEKYRTLQTEKDTELKILQRTNQRLNRDIEMLRVEKHELVSLQQQNYQSAGQSKTSSAEEELDEHYYLAKIYALQTNLKATQCDAVMQRTKISQLERQATLVDIDHSFVAGLQVLFQQERSVSDEPNLKEMADIIENEQTLWKYTCTKTFQKRYDIDLLTVNRELRFLSCKLNDVEDEMNVLKARHLEELSLLKYQTNAEFQNKLQRISSTYRLREQELQSQLETLFQKNQTLKDESVILYGRNMLMAHQLGKIAP</sequence>
<comment type="caution">
    <text evidence="3">The sequence shown here is derived from an EMBL/GenBank/DDBJ whole genome shotgun (WGS) entry which is preliminary data.</text>
</comment>
<feature type="compositionally biased region" description="Acidic residues" evidence="2">
    <location>
        <begin position="402"/>
        <end position="414"/>
    </location>
</feature>
<organism evidence="3 4">
    <name type="scientific">Helicostylum pulchrum</name>
    <dbReference type="NCBI Taxonomy" id="562976"/>
    <lineage>
        <taxon>Eukaryota</taxon>
        <taxon>Fungi</taxon>
        <taxon>Fungi incertae sedis</taxon>
        <taxon>Mucoromycota</taxon>
        <taxon>Mucoromycotina</taxon>
        <taxon>Mucoromycetes</taxon>
        <taxon>Mucorales</taxon>
        <taxon>Mucorineae</taxon>
        <taxon>Mucoraceae</taxon>
        <taxon>Helicostylum</taxon>
    </lineage>
</organism>
<feature type="coiled-coil region" evidence="1">
    <location>
        <begin position="328"/>
        <end position="383"/>
    </location>
</feature>
<feature type="compositionally biased region" description="Polar residues" evidence="2">
    <location>
        <begin position="35"/>
        <end position="45"/>
    </location>
</feature>
<reference evidence="3 4" key="1">
    <citation type="submission" date="2024-04" db="EMBL/GenBank/DDBJ databases">
        <title>genome sequences of Mucor flavus KT1a and Helicostylum pulchrum KT1b strains isolation_sourced from the surface of a dry-aged beef.</title>
        <authorList>
            <person name="Toyotome T."/>
            <person name="Hosono M."/>
            <person name="Torimaru M."/>
            <person name="Fukuda K."/>
            <person name="Mikami N."/>
        </authorList>
    </citation>
    <scope>NUCLEOTIDE SEQUENCE [LARGE SCALE GENOMIC DNA]</scope>
    <source>
        <strain evidence="3 4">KT1b</strain>
    </source>
</reference>
<evidence type="ECO:0000256" key="2">
    <source>
        <dbReference type="SAM" id="MobiDB-lite"/>
    </source>
</evidence>